<comment type="caution">
    <text evidence="1">The sequence shown here is derived from an EMBL/GenBank/DDBJ whole genome shotgun (WGS) entry which is preliminary data.</text>
</comment>
<dbReference type="EMBL" id="JACGWL010000011">
    <property type="protein sequence ID" value="KAK4391450.1"/>
    <property type="molecule type" value="Genomic_DNA"/>
</dbReference>
<evidence type="ECO:0000313" key="2">
    <source>
        <dbReference type="Proteomes" id="UP001289374"/>
    </source>
</evidence>
<protein>
    <submittedName>
        <fullName evidence="1">Uncharacterized protein</fullName>
    </submittedName>
</protein>
<reference evidence="1" key="1">
    <citation type="submission" date="2020-06" db="EMBL/GenBank/DDBJ databases">
        <authorList>
            <person name="Li T."/>
            <person name="Hu X."/>
            <person name="Zhang T."/>
            <person name="Song X."/>
            <person name="Zhang H."/>
            <person name="Dai N."/>
            <person name="Sheng W."/>
            <person name="Hou X."/>
            <person name="Wei L."/>
        </authorList>
    </citation>
    <scope>NUCLEOTIDE SEQUENCE</scope>
    <source>
        <strain evidence="1">K16</strain>
        <tissue evidence="1">Leaf</tissue>
    </source>
</reference>
<reference evidence="1" key="2">
    <citation type="journal article" date="2024" name="Plant">
        <title>Genomic evolution and insights into agronomic trait innovations of Sesamum species.</title>
        <authorList>
            <person name="Miao H."/>
            <person name="Wang L."/>
            <person name="Qu L."/>
            <person name="Liu H."/>
            <person name="Sun Y."/>
            <person name="Le M."/>
            <person name="Wang Q."/>
            <person name="Wei S."/>
            <person name="Zheng Y."/>
            <person name="Lin W."/>
            <person name="Duan Y."/>
            <person name="Cao H."/>
            <person name="Xiong S."/>
            <person name="Wang X."/>
            <person name="Wei L."/>
            <person name="Li C."/>
            <person name="Ma Q."/>
            <person name="Ju M."/>
            <person name="Zhao R."/>
            <person name="Li G."/>
            <person name="Mu C."/>
            <person name="Tian Q."/>
            <person name="Mei H."/>
            <person name="Zhang T."/>
            <person name="Gao T."/>
            <person name="Zhang H."/>
        </authorList>
    </citation>
    <scope>NUCLEOTIDE SEQUENCE</scope>
    <source>
        <strain evidence="1">K16</strain>
    </source>
</reference>
<sequence length="75" mass="8598">MVPTDRVLALHRFARISQQPDSEVTAFKARLVGKGYTQRPRVNSEETYSLVAMTKSIQILFSIVAGYNYETWQMT</sequence>
<dbReference type="AlphaFoldDB" id="A0AAE1WDS1"/>
<accession>A0AAE1WDS1</accession>
<dbReference type="Proteomes" id="UP001289374">
    <property type="component" value="Unassembled WGS sequence"/>
</dbReference>
<name>A0AAE1WDS1_9LAMI</name>
<keyword evidence="2" id="KW-1185">Reference proteome</keyword>
<proteinExistence type="predicted"/>
<evidence type="ECO:0000313" key="1">
    <source>
        <dbReference type="EMBL" id="KAK4391450.1"/>
    </source>
</evidence>
<gene>
    <name evidence="1" type="ORF">Sango_1922800</name>
</gene>
<organism evidence="1 2">
    <name type="scientific">Sesamum angolense</name>
    <dbReference type="NCBI Taxonomy" id="2727404"/>
    <lineage>
        <taxon>Eukaryota</taxon>
        <taxon>Viridiplantae</taxon>
        <taxon>Streptophyta</taxon>
        <taxon>Embryophyta</taxon>
        <taxon>Tracheophyta</taxon>
        <taxon>Spermatophyta</taxon>
        <taxon>Magnoliopsida</taxon>
        <taxon>eudicotyledons</taxon>
        <taxon>Gunneridae</taxon>
        <taxon>Pentapetalae</taxon>
        <taxon>asterids</taxon>
        <taxon>lamiids</taxon>
        <taxon>Lamiales</taxon>
        <taxon>Pedaliaceae</taxon>
        <taxon>Sesamum</taxon>
    </lineage>
</organism>